<evidence type="ECO:0000313" key="3">
    <source>
        <dbReference type="EMBL" id="GAG67277.1"/>
    </source>
</evidence>
<dbReference type="GO" id="GO:0046491">
    <property type="term" value="P:L-methylmalonyl-CoA metabolic process"/>
    <property type="evidence" value="ECO:0007669"/>
    <property type="project" value="TreeGrafter"/>
</dbReference>
<dbReference type="InterPro" id="IPR018146">
    <property type="entry name" value="Glyoxalase_1_CS"/>
</dbReference>
<dbReference type="InterPro" id="IPR004360">
    <property type="entry name" value="Glyas_Fos-R_dOase_dom"/>
</dbReference>
<dbReference type="InterPro" id="IPR051785">
    <property type="entry name" value="MMCE/EMCE_epimerase"/>
</dbReference>
<dbReference type="Gene3D" id="3.10.180.10">
    <property type="entry name" value="2,3-Dihydroxybiphenyl 1,2-Dioxygenase, domain 1"/>
    <property type="match status" value="1"/>
</dbReference>
<proteinExistence type="predicted"/>
<dbReference type="PROSITE" id="PS51819">
    <property type="entry name" value="VOC"/>
    <property type="match status" value="1"/>
</dbReference>
<organism evidence="3">
    <name type="scientific">marine sediment metagenome</name>
    <dbReference type="NCBI Taxonomy" id="412755"/>
    <lineage>
        <taxon>unclassified sequences</taxon>
        <taxon>metagenomes</taxon>
        <taxon>ecological metagenomes</taxon>
    </lineage>
</organism>
<evidence type="ECO:0000259" key="2">
    <source>
        <dbReference type="PROSITE" id="PS51819"/>
    </source>
</evidence>
<gene>
    <name evidence="3" type="ORF">S01H4_01152</name>
</gene>
<reference evidence="3" key="1">
    <citation type="journal article" date="2014" name="Front. Microbiol.">
        <title>High frequency of phylogenetically diverse reductive dehalogenase-homologous genes in deep subseafloor sedimentary metagenomes.</title>
        <authorList>
            <person name="Kawai M."/>
            <person name="Futagami T."/>
            <person name="Toyoda A."/>
            <person name="Takaki Y."/>
            <person name="Nishi S."/>
            <person name="Hori S."/>
            <person name="Arai W."/>
            <person name="Tsubouchi T."/>
            <person name="Morono Y."/>
            <person name="Uchiyama I."/>
            <person name="Ito T."/>
            <person name="Fujiyama A."/>
            <person name="Inagaki F."/>
            <person name="Takami H."/>
        </authorList>
    </citation>
    <scope>NUCLEOTIDE SEQUENCE</scope>
    <source>
        <strain evidence="3">Expedition CK06-06</strain>
    </source>
</reference>
<dbReference type="GO" id="GO:0046872">
    <property type="term" value="F:metal ion binding"/>
    <property type="evidence" value="ECO:0007669"/>
    <property type="project" value="UniProtKB-KW"/>
</dbReference>
<dbReference type="GO" id="GO:0004462">
    <property type="term" value="F:lactoylglutathione lyase activity"/>
    <property type="evidence" value="ECO:0007669"/>
    <property type="project" value="InterPro"/>
</dbReference>
<dbReference type="PROSITE" id="PS00934">
    <property type="entry name" value="GLYOXALASE_I_1"/>
    <property type="match status" value="1"/>
</dbReference>
<protein>
    <recommendedName>
        <fullName evidence="2">VOC domain-containing protein</fullName>
    </recommendedName>
</protein>
<dbReference type="EMBL" id="BART01000197">
    <property type="protein sequence ID" value="GAG67277.1"/>
    <property type="molecule type" value="Genomic_DNA"/>
</dbReference>
<dbReference type="PANTHER" id="PTHR43048">
    <property type="entry name" value="METHYLMALONYL-COA EPIMERASE"/>
    <property type="match status" value="1"/>
</dbReference>
<dbReference type="InterPro" id="IPR037523">
    <property type="entry name" value="VOC_core"/>
</dbReference>
<dbReference type="PANTHER" id="PTHR43048:SF3">
    <property type="entry name" value="METHYLMALONYL-COA EPIMERASE, MITOCHONDRIAL"/>
    <property type="match status" value="1"/>
</dbReference>
<feature type="domain" description="VOC" evidence="2">
    <location>
        <begin position="2"/>
        <end position="124"/>
    </location>
</feature>
<dbReference type="AlphaFoldDB" id="X1ABC8"/>
<evidence type="ECO:0000256" key="1">
    <source>
        <dbReference type="ARBA" id="ARBA00022723"/>
    </source>
</evidence>
<dbReference type="Pfam" id="PF00903">
    <property type="entry name" value="Glyoxalase"/>
    <property type="match status" value="1"/>
</dbReference>
<accession>X1ABC8</accession>
<dbReference type="SUPFAM" id="SSF54593">
    <property type="entry name" value="Glyoxalase/Bleomycin resistance protein/Dihydroxybiphenyl dioxygenase"/>
    <property type="match status" value="1"/>
</dbReference>
<comment type="caution">
    <text evidence="3">The sequence shown here is derived from an EMBL/GenBank/DDBJ whole genome shotgun (WGS) entry which is preliminary data.</text>
</comment>
<sequence length="128" mass="15479">MSFDHVAFQVSDMDSSISFYTQKLGFKLNFRSKNKEEQEEYAFLEYGNTRLELIQNLKEEYKKPEIKKPYCPHLCLEVENMKQSIGKLKKNNIHIIRGPLEIKDEETWVYFSDPDNNVLEYIRWYRKK</sequence>
<name>X1ABC8_9ZZZZ</name>
<dbReference type="GO" id="GO:0004493">
    <property type="term" value="F:methylmalonyl-CoA epimerase activity"/>
    <property type="evidence" value="ECO:0007669"/>
    <property type="project" value="TreeGrafter"/>
</dbReference>
<dbReference type="InterPro" id="IPR029068">
    <property type="entry name" value="Glyas_Bleomycin-R_OHBP_Dase"/>
</dbReference>
<keyword evidence="1" id="KW-0479">Metal-binding</keyword>